<dbReference type="RefSeq" id="XP_001322690.1">
    <property type="nucleotide sequence ID" value="XM_001322655.1"/>
</dbReference>
<reference evidence="1" key="1">
    <citation type="submission" date="2006-10" db="EMBL/GenBank/DDBJ databases">
        <authorList>
            <person name="Amadeo P."/>
            <person name="Zhao Q."/>
            <person name="Wortman J."/>
            <person name="Fraser-Liggett C."/>
            <person name="Carlton J."/>
        </authorList>
    </citation>
    <scope>NUCLEOTIDE SEQUENCE</scope>
    <source>
        <strain evidence="1">G3</strain>
    </source>
</reference>
<dbReference type="SMR" id="A2EA21"/>
<reference evidence="1" key="2">
    <citation type="journal article" date="2007" name="Science">
        <title>Draft genome sequence of the sexually transmitted pathogen Trichomonas vaginalis.</title>
        <authorList>
            <person name="Carlton J.M."/>
            <person name="Hirt R.P."/>
            <person name="Silva J.C."/>
            <person name="Delcher A.L."/>
            <person name="Schatz M."/>
            <person name="Zhao Q."/>
            <person name="Wortman J.R."/>
            <person name="Bidwell S.L."/>
            <person name="Alsmark U.C.M."/>
            <person name="Besteiro S."/>
            <person name="Sicheritz-Ponten T."/>
            <person name="Noel C.J."/>
            <person name="Dacks J.B."/>
            <person name="Foster P.G."/>
            <person name="Simillion C."/>
            <person name="Van de Peer Y."/>
            <person name="Miranda-Saavedra D."/>
            <person name="Barton G.J."/>
            <person name="Westrop G.D."/>
            <person name="Mueller S."/>
            <person name="Dessi D."/>
            <person name="Fiori P.L."/>
            <person name="Ren Q."/>
            <person name="Paulsen I."/>
            <person name="Zhang H."/>
            <person name="Bastida-Corcuera F.D."/>
            <person name="Simoes-Barbosa A."/>
            <person name="Brown M.T."/>
            <person name="Hayes R.D."/>
            <person name="Mukherjee M."/>
            <person name="Okumura C.Y."/>
            <person name="Schneider R."/>
            <person name="Smith A.J."/>
            <person name="Vanacova S."/>
            <person name="Villalvazo M."/>
            <person name="Haas B.J."/>
            <person name="Pertea M."/>
            <person name="Feldblyum T.V."/>
            <person name="Utterback T.R."/>
            <person name="Shu C.L."/>
            <person name="Osoegawa K."/>
            <person name="de Jong P.J."/>
            <person name="Hrdy I."/>
            <person name="Horvathova L."/>
            <person name="Zubacova Z."/>
            <person name="Dolezal P."/>
            <person name="Malik S.B."/>
            <person name="Logsdon J.M. Jr."/>
            <person name="Henze K."/>
            <person name="Gupta A."/>
            <person name="Wang C.C."/>
            <person name="Dunne R.L."/>
            <person name="Upcroft J.A."/>
            <person name="Upcroft P."/>
            <person name="White O."/>
            <person name="Salzberg S.L."/>
            <person name="Tang P."/>
            <person name="Chiu C.-H."/>
            <person name="Lee Y.-S."/>
            <person name="Embley T.M."/>
            <person name="Coombs G.H."/>
            <person name="Mottram J.C."/>
            <person name="Tachezy J."/>
            <person name="Fraser-Liggett C.M."/>
            <person name="Johnson P.J."/>
        </authorList>
    </citation>
    <scope>NUCLEOTIDE SEQUENCE [LARGE SCALE GENOMIC DNA]</scope>
    <source>
        <strain evidence="1">G3</strain>
    </source>
</reference>
<dbReference type="EMBL" id="DS113337">
    <property type="protein sequence ID" value="EAY10467.1"/>
    <property type="molecule type" value="Genomic_DNA"/>
</dbReference>
<dbReference type="SUPFAM" id="SSF56024">
    <property type="entry name" value="Phospholipase D/nuclease"/>
    <property type="match status" value="1"/>
</dbReference>
<dbReference type="KEGG" id="tva:4768401"/>
<evidence type="ECO:0000313" key="1">
    <source>
        <dbReference type="EMBL" id="EAY10467.1"/>
    </source>
</evidence>
<proteinExistence type="predicted"/>
<gene>
    <name evidence="1" type="ORF">TVAG_483770</name>
</gene>
<dbReference type="AlphaFoldDB" id="A2EA21"/>
<dbReference type="VEuPathDB" id="TrichDB:TVAGG3_0981090"/>
<dbReference type="Proteomes" id="UP000001542">
    <property type="component" value="Unassembled WGS sequence"/>
</dbReference>
<dbReference type="Gene3D" id="3.30.870.10">
    <property type="entry name" value="Endonuclease Chain A"/>
    <property type="match status" value="1"/>
</dbReference>
<dbReference type="VEuPathDB" id="TrichDB:TVAG_483770"/>
<protein>
    <submittedName>
        <fullName evidence="1">Uncharacterized protein</fullName>
    </submittedName>
</protein>
<name>A2EA21_TRIV3</name>
<organism evidence="1 2">
    <name type="scientific">Trichomonas vaginalis (strain ATCC PRA-98 / G3)</name>
    <dbReference type="NCBI Taxonomy" id="412133"/>
    <lineage>
        <taxon>Eukaryota</taxon>
        <taxon>Metamonada</taxon>
        <taxon>Parabasalia</taxon>
        <taxon>Trichomonadida</taxon>
        <taxon>Trichomonadidae</taxon>
        <taxon>Trichomonas</taxon>
    </lineage>
</organism>
<evidence type="ECO:0000313" key="2">
    <source>
        <dbReference type="Proteomes" id="UP000001542"/>
    </source>
</evidence>
<sequence length="346" mass="38894">MGGLDYNSSIVEAIKSAKEEISIMSRGIDTTNSSNELVKALVEASHKNITIRVLSRDKTNTTTEFFQSKNVKFLSIDGSGVYDHIVSDFIIIDHSTLLLLSTFLVKPRNFNGKKIGLKTSHPKVVDDAYGIFDLAWSRLVSEINETLPPISRFWPNKYRALTSNTRKAELTNAHVYLAIPESLALAPGRMKTKDAANNTIIKFNHDIYISCSFFDLPNNFFIQNALIRAAYDNKKIRILLSNNTALDDSKRSAGLVAGIPNIEVRVGKENYPNFLISTTNLYFLSDSITGRVYKNNVLGIAILANFTDNSQKDSITNSLIKEFMYVWDHNSTNFSQYAKEIYDSDF</sequence>
<keyword evidence="2" id="KW-1185">Reference proteome</keyword>
<accession>A2EA21</accession>
<dbReference type="InParanoid" id="A2EA21"/>